<dbReference type="EMBL" id="RFLY01000001">
    <property type="protein sequence ID" value="RMH94983.1"/>
    <property type="molecule type" value="Genomic_DNA"/>
</dbReference>
<dbReference type="InterPro" id="IPR014719">
    <property type="entry name" value="Ribosomal_bL12_C/ClpS-like"/>
</dbReference>
<dbReference type="PANTHER" id="PTHR33473:SF19">
    <property type="entry name" value="ATP-DEPENDENT CLP PROTEASE ADAPTER PROTEIN CLPS"/>
    <property type="match status" value="1"/>
</dbReference>
<dbReference type="FunFam" id="3.30.1390.10:FF:000002">
    <property type="entry name" value="ATP-dependent Clp protease adapter protein ClpS"/>
    <property type="match status" value="1"/>
</dbReference>
<proteinExistence type="inferred from homology"/>
<sequence length="115" mass="13023">MLSRPQATSGPNDPEREHRHATVAEAVRPELARPPMYTVLLLNDDYTPMDFVVEVLVRFFAMGEEKATQVMLHVHTRGRGVCGVYTREVAESKMAQVNDFARLNQHPLLCTMEKA</sequence>
<dbReference type="SUPFAM" id="SSF54736">
    <property type="entry name" value="ClpS-like"/>
    <property type="match status" value="1"/>
</dbReference>
<evidence type="ECO:0000313" key="3">
    <source>
        <dbReference type="EMBL" id="RMH94983.1"/>
    </source>
</evidence>
<dbReference type="NCBIfam" id="NF000672">
    <property type="entry name" value="PRK00033.1-5"/>
    <property type="match status" value="1"/>
</dbReference>
<dbReference type="Gene3D" id="3.30.1390.10">
    <property type="match status" value="1"/>
</dbReference>
<dbReference type="GO" id="GO:0030163">
    <property type="term" value="P:protein catabolic process"/>
    <property type="evidence" value="ECO:0007669"/>
    <property type="project" value="InterPro"/>
</dbReference>
<dbReference type="Proteomes" id="UP000275012">
    <property type="component" value="Unassembled WGS sequence"/>
</dbReference>
<dbReference type="OrthoDB" id="9796121at2"/>
<dbReference type="InterPro" id="IPR022935">
    <property type="entry name" value="ClpS"/>
</dbReference>
<reference evidence="3 4" key="1">
    <citation type="submission" date="2018-10" db="EMBL/GenBank/DDBJ databases">
        <title>Proposal of Lysobacter pythonis sp. nov. isolated from royal pythons (Python regius).</title>
        <authorList>
            <person name="Hans-Juergen B."/>
            <person name="Huptas C."/>
            <person name="Sandra B."/>
            <person name="Igor L."/>
            <person name="Joachim S."/>
            <person name="Siegfried S."/>
            <person name="Mareike W."/>
            <person name="Peter K."/>
        </authorList>
    </citation>
    <scope>NUCLEOTIDE SEQUENCE [LARGE SCALE GENOMIC DNA]</scope>
    <source>
        <strain evidence="3 4">4284/11</strain>
    </source>
</reference>
<accession>A0A3M2I4H2</accession>
<dbReference type="NCBIfam" id="NF000669">
    <property type="entry name" value="PRK00033.1-2"/>
    <property type="match status" value="1"/>
</dbReference>
<evidence type="ECO:0000313" key="4">
    <source>
        <dbReference type="Proteomes" id="UP000275012"/>
    </source>
</evidence>
<keyword evidence="3" id="KW-0378">Hydrolase</keyword>
<dbReference type="PANTHER" id="PTHR33473">
    <property type="entry name" value="ATP-DEPENDENT CLP PROTEASE ADAPTER PROTEIN CLPS1, CHLOROPLASTIC"/>
    <property type="match status" value="1"/>
</dbReference>
<name>A0A3M2I4H2_9GAMM</name>
<dbReference type="HAMAP" id="MF_00302">
    <property type="entry name" value="ClpS"/>
    <property type="match status" value="1"/>
</dbReference>
<evidence type="ECO:0000259" key="2">
    <source>
        <dbReference type="Pfam" id="PF02617"/>
    </source>
</evidence>
<comment type="caution">
    <text evidence="3">The sequence shown here is derived from an EMBL/GenBank/DDBJ whole genome shotgun (WGS) entry which is preliminary data.</text>
</comment>
<feature type="domain" description="Adaptor protein ClpS core" evidence="2">
    <location>
        <begin position="33"/>
        <end position="111"/>
    </location>
</feature>
<comment type="similarity">
    <text evidence="1">Belongs to the ClpS family.</text>
</comment>
<dbReference type="GO" id="GO:0006508">
    <property type="term" value="P:proteolysis"/>
    <property type="evidence" value="ECO:0007669"/>
    <property type="project" value="UniProtKB-UniRule"/>
</dbReference>
<keyword evidence="3" id="KW-0645">Protease</keyword>
<dbReference type="InterPro" id="IPR003769">
    <property type="entry name" value="ClpS_core"/>
</dbReference>
<dbReference type="AlphaFoldDB" id="A0A3M2I4H2"/>
<comment type="function">
    <text evidence="1">Involved in the modulation of the specificity of the ClpAP-mediated ATP-dependent protein degradation.</text>
</comment>
<comment type="subunit">
    <text evidence="1">Binds to the N-terminal domain of the chaperone ClpA.</text>
</comment>
<organism evidence="3 4">
    <name type="scientific">Solilutibacter pythonis</name>
    <dbReference type="NCBI Taxonomy" id="2483112"/>
    <lineage>
        <taxon>Bacteria</taxon>
        <taxon>Pseudomonadati</taxon>
        <taxon>Pseudomonadota</taxon>
        <taxon>Gammaproteobacteria</taxon>
        <taxon>Lysobacterales</taxon>
        <taxon>Lysobacteraceae</taxon>
        <taxon>Solilutibacter</taxon>
    </lineage>
</organism>
<dbReference type="GO" id="GO:0008233">
    <property type="term" value="F:peptidase activity"/>
    <property type="evidence" value="ECO:0007669"/>
    <property type="project" value="UniProtKB-KW"/>
</dbReference>
<dbReference type="Pfam" id="PF02617">
    <property type="entry name" value="ClpS"/>
    <property type="match status" value="1"/>
</dbReference>
<protein>
    <recommendedName>
        <fullName evidence="1">ATP-dependent Clp protease adapter protein ClpS</fullName>
    </recommendedName>
</protein>
<evidence type="ECO:0000256" key="1">
    <source>
        <dbReference type="HAMAP-Rule" id="MF_00302"/>
    </source>
</evidence>
<gene>
    <name evidence="1 3" type="primary">clpS</name>
    <name evidence="3" type="ORF">EBB59_00450</name>
</gene>
<keyword evidence="4" id="KW-1185">Reference proteome</keyword>